<evidence type="ECO:0000313" key="7">
    <source>
        <dbReference type="Proteomes" id="UP001596270"/>
    </source>
</evidence>
<dbReference type="Pfam" id="PF03466">
    <property type="entry name" value="LysR_substrate"/>
    <property type="match status" value="1"/>
</dbReference>
<dbReference type="Proteomes" id="UP001596270">
    <property type="component" value="Unassembled WGS sequence"/>
</dbReference>
<evidence type="ECO:0000256" key="3">
    <source>
        <dbReference type="ARBA" id="ARBA00023125"/>
    </source>
</evidence>
<dbReference type="PANTHER" id="PTHR30346:SF0">
    <property type="entry name" value="HCA OPERON TRANSCRIPTIONAL ACTIVATOR HCAR"/>
    <property type="match status" value="1"/>
</dbReference>
<dbReference type="EMBL" id="JBHSRS010000081">
    <property type="protein sequence ID" value="MFC6283056.1"/>
    <property type="molecule type" value="Genomic_DNA"/>
</dbReference>
<keyword evidence="2" id="KW-0805">Transcription regulation</keyword>
<organism evidence="6 7">
    <name type="scientific">Polaromonas aquatica</name>
    <dbReference type="NCBI Taxonomy" id="332657"/>
    <lineage>
        <taxon>Bacteria</taxon>
        <taxon>Pseudomonadati</taxon>
        <taxon>Pseudomonadota</taxon>
        <taxon>Betaproteobacteria</taxon>
        <taxon>Burkholderiales</taxon>
        <taxon>Comamonadaceae</taxon>
        <taxon>Polaromonas</taxon>
    </lineage>
</organism>
<accession>A0ABW1U2W0</accession>
<evidence type="ECO:0000259" key="5">
    <source>
        <dbReference type="PROSITE" id="PS50931"/>
    </source>
</evidence>
<sequence length="295" mass="33060">MELRQMRYFTTLAQERNFHRAAERLHMTQPPLTRQIRMLEDEVGAPLFIRTAKGVELTDAGQTLFDDAPKVLALAQLATDRAKRTGAGLLGQLDVGIFGSGVLNVIPKILAAFHAARPDVKIRLHNMTKGEQIEALRERRITIGFHRLPPAEKDLKVHLVLREPMLVGLFEGHPLCAKKTISLQDLEDQPMILYPNTPMRGMAQEIISAFQKEKVRLCIEQEVEDVTTCVALVSGRFGLCITTESGGNLRLPGMVYRPLKSRFLKDIELSCIHNANDKSPVLAALLQVIRKFPKT</sequence>
<dbReference type="PRINTS" id="PR00039">
    <property type="entry name" value="HTHLYSR"/>
</dbReference>
<dbReference type="InterPro" id="IPR000847">
    <property type="entry name" value="LysR_HTH_N"/>
</dbReference>
<dbReference type="CDD" id="cd08446">
    <property type="entry name" value="PBP2_Chlorocatechol"/>
    <property type="match status" value="1"/>
</dbReference>
<dbReference type="Pfam" id="PF00126">
    <property type="entry name" value="HTH_1"/>
    <property type="match status" value="1"/>
</dbReference>
<name>A0ABW1U2W0_9BURK</name>
<keyword evidence="4" id="KW-0804">Transcription</keyword>
<evidence type="ECO:0000256" key="1">
    <source>
        <dbReference type="ARBA" id="ARBA00009437"/>
    </source>
</evidence>
<dbReference type="SUPFAM" id="SSF46785">
    <property type="entry name" value="Winged helix' DNA-binding domain"/>
    <property type="match status" value="1"/>
</dbReference>
<dbReference type="InterPro" id="IPR036388">
    <property type="entry name" value="WH-like_DNA-bd_sf"/>
</dbReference>
<dbReference type="InterPro" id="IPR005119">
    <property type="entry name" value="LysR_subst-bd"/>
</dbReference>
<dbReference type="PROSITE" id="PS50931">
    <property type="entry name" value="HTH_LYSR"/>
    <property type="match status" value="1"/>
</dbReference>
<dbReference type="Gene3D" id="1.10.10.10">
    <property type="entry name" value="Winged helix-like DNA-binding domain superfamily/Winged helix DNA-binding domain"/>
    <property type="match status" value="1"/>
</dbReference>
<keyword evidence="7" id="KW-1185">Reference proteome</keyword>
<protein>
    <submittedName>
        <fullName evidence="6">LysR substrate-binding domain-containing protein</fullName>
    </submittedName>
</protein>
<dbReference type="RefSeq" id="WP_371436474.1">
    <property type="nucleotide sequence ID" value="NZ_JBHSRS010000081.1"/>
</dbReference>
<dbReference type="PANTHER" id="PTHR30346">
    <property type="entry name" value="TRANSCRIPTIONAL DUAL REGULATOR HCAR-RELATED"/>
    <property type="match status" value="1"/>
</dbReference>
<keyword evidence="3" id="KW-0238">DNA-binding</keyword>
<proteinExistence type="inferred from homology"/>
<evidence type="ECO:0000313" key="6">
    <source>
        <dbReference type="EMBL" id="MFC6283056.1"/>
    </source>
</evidence>
<dbReference type="SUPFAM" id="SSF53850">
    <property type="entry name" value="Periplasmic binding protein-like II"/>
    <property type="match status" value="1"/>
</dbReference>
<evidence type="ECO:0000256" key="2">
    <source>
        <dbReference type="ARBA" id="ARBA00023015"/>
    </source>
</evidence>
<dbReference type="Gene3D" id="3.40.190.10">
    <property type="entry name" value="Periplasmic binding protein-like II"/>
    <property type="match status" value="2"/>
</dbReference>
<reference evidence="7" key="1">
    <citation type="journal article" date="2019" name="Int. J. Syst. Evol. Microbiol.">
        <title>The Global Catalogue of Microorganisms (GCM) 10K type strain sequencing project: providing services to taxonomists for standard genome sequencing and annotation.</title>
        <authorList>
            <consortium name="The Broad Institute Genomics Platform"/>
            <consortium name="The Broad Institute Genome Sequencing Center for Infectious Disease"/>
            <person name="Wu L."/>
            <person name="Ma J."/>
        </authorList>
    </citation>
    <scope>NUCLEOTIDE SEQUENCE [LARGE SCALE GENOMIC DNA]</scope>
    <source>
        <strain evidence="7">CCUG 39402</strain>
    </source>
</reference>
<comment type="caution">
    <text evidence="6">The sequence shown here is derived from an EMBL/GenBank/DDBJ whole genome shotgun (WGS) entry which is preliminary data.</text>
</comment>
<feature type="domain" description="HTH lysR-type" evidence="5">
    <location>
        <begin position="1"/>
        <end position="58"/>
    </location>
</feature>
<dbReference type="InterPro" id="IPR036390">
    <property type="entry name" value="WH_DNA-bd_sf"/>
</dbReference>
<comment type="similarity">
    <text evidence="1">Belongs to the LysR transcriptional regulatory family.</text>
</comment>
<evidence type="ECO:0000256" key="4">
    <source>
        <dbReference type="ARBA" id="ARBA00023163"/>
    </source>
</evidence>
<gene>
    <name evidence="6" type="ORF">ACFQND_17675</name>
</gene>